<feature type="chain" id="PRO_5047142469" description="Lipoprotein" evidence="1">
    <location>
        <begin position="20"/>
        <end position="208"/>
    </location>
</feature>
<evidence type="ECO:0000313" key="3">
    <source>
        <dbReference type="Proteomes" id="UP001491349"/>
    </source>
</evidence>
<reference evidence="2 3" key="1">
    <citation type="submission" date="2024-04" db="EMBL/GenBank/DDBJ databases">
        <title>draft genome sequnece of Flavobacterium buctense JCM 30750.</title>
        <authorList>
            <person name="Kim D.-U."/>
        </authorList>
    </citation>
    <scope>NUCLEOTIDE SEQUENCE [LARGE SCALE GENOMIC DNA]</scope>
    <source>
        <strain evidence="2 3">JCM 30750</strain>
    </source>
</reference>
<sequence>MKIRFSTLVLMLLCLVCFASSLTLVSCQEDPKIRLLQQEKEAKKQEVIFNNINKGWDFNTQLTNETARSLTSSWTEWRVFLNELGQKPKSSIGAFKAKAKTLSKKAADLNNNIPVMFAVPEVKSRIATINTKINSINLFINLQQIPDAKIIKLVQEINVEVASLQFQLDEITRKSNIKIEDGENDMLRMLDTSRAIPSTPDPNLKPRQ</sequence>
<gene>
    <name evidence="2" type="ORF">WMW71_02195</name>
</gene>
<proteinExistence type="predicted"/>
<feature type="signal peptide" evidence="1">
    <location>
        <begin position="1"/>
        <end position="19"/>
    </location>
</feature>
<keyword evidence="1" id="KW-0732">Signal</keyword>
<dbReference type="PROSITE" id="PS51257">
    <property type="entry name" value="PROKAR_LIPOPROTEIN"/>
    <property type="match status" value="1"/>
</dbReference>
<organism evidence="2 3">
    <name type="scientific">Flavobacterium buctense</name>
    <dbReference type="NCBI Taxonomy" id="1648146"/>
    <lineage>
        <taxon>Bacteria</taxon>
        <taxon>Pseudomonadati</taxon>
        <taxon>Bacteroidota</taxon>
        <taxon>Flavobacteriia</taxon>
        <taxon>Flavobacteriales</taxon>
        <taxon>Flavobacteriaceae</taxon>
        <taxon>Flavobacterium</taxon>
    </lineage>
</organism>
<evidence type="ECO:0000313" key="2">
    <source>
        <dbReference type="EMBL" id="MEK8179140.1"/>
    </source>
</evidence>
<dbReference type="EMBL" id="JBBPCB010000001">
    <property type="protein sequence ID" value="MEK8179140.1"/>
    <property type="molecule type" value="Genomic_DNA"/>
</dbReference>
<name>A0ABU9DXM7_9FLAO</name>
<evidence type="ECO:0008006" key="4">
    <source>
        <dbReference type="Google" id="ProtNLM"/>
    </source>
</evidence>
<dbReference type="Proteomes" id="UP001491349">
    <property type="component" value="Unassembled WGS sequence"/>
</dbReference>
<accession>A0ABU9DXM7</accession>
<protein>
    <recommendedName>
        <fullName evidence="4">Lipoprotein</fullName>
    </recommendedName>
</protein>
<dbReference type="RefSeq" id="WP_187659272.1">
    <property type="nucleotide sequence ID" value="NZ_JACTAB010000001.1"/>
</dbReference>
<comment type="caution">
    <text evidence="2">The sequence shown here is derived from an EMBL/GenBank/DDBJ whole genome shotgun (WGS) entry which is preliminary data.</text>
</comment>
<keyword evidence="3" id="KW-1185">Reference proteome</keyword>
<evidence type="ECO:0000256" key="1">
    <source>
        <dbReference type="SAM" id="SignalP"/>
    </source>
</evidence>